<reference evidence="9" key="1">
    <citation type="submission" date="2012-12" db="EMBL/GenBank/DDBJ databases">
        <authorList>
            <person name="Hellsten U."/>
            <person name="Grimwood J."/>
            <person name="Chapman J.A."/>
            <person name="Shapiro H."/>
            <person name="Aerts A."/>
            <person name="Otillar R.P."/>
            <person name="Terry A.Y."/>
            <person name="Boore J.L."/>
            <person name="Simakov O."/>
            <person name="Marletaz F."/>
            <person name="Cho S.-J."/>
            <person name="Edsinger-Gonzales E."/>
            <person name="Havlak P."/>
            <person name="Kuo D.-H."/>
            <person name="Larsson T."/>
            <person name="Lv J."/>
            <person name="Arendt D."/>
            <person name="Savage R."/>
            <person name="Osoegawa K."/>
            <person name="de Jong P."/>
            <person name="Lindberg D.R."/>
            <person name="Seaver E.C."/>
            <person name="Weisblat D.A."/>
            <person name="Putnam N.H."/>
            <person name="Grigoriev I.V."/>
            <person name="Rokhsar D.S."/>
        </authorList>
    </citation>
    <scope>NUCLEOTIDE SEQUENCE</scope>
    <source>
        <strain evidence="9">I ESC-2004</strain>
    </source>
</reference>
<dbReference type="PROSITE" id="PS00216">
    <property type="entry name" value="SUGAR_TRANSPORT_1"/>
    <property type="match status" value="1"/>
</dbReference>
<dbReference type="AlphaFoldDB" id="R7U102"/>
<dbReference type="SUPFAM" id="SSF103473">
    <property type="entry name" value="MFS general substrate transporter"/>
    <property type="match status" value="1"/>
</dbReference>
<sequence length="540" mass="58655">MQCNVPIYQHRQSSGWDSQCTGDWNDESFWSAISGMSVNDLLCAIVWKPVKCNSANQFKFSKNSQSSKEICRWKAKGQGHSELSKFQIGSLLPQAAPLSGYARDQYSAKTTRRIVFASGFLICICICAAGWMRSLLGVMLMFGLAAGVLVALTDAPILSLLSRYFLHKRSTANGIAFSVSSIGGLLIPLVIARVIKEYSVRGAMMVLGGLWLNIAVVSAAMIPLPHPKKRTKSLSKTVANGVASSQKTQVKLIDVKKLQGRSEVYNQSWVEEQMGTSKRIQDVFAANVEPRQPKNQLADQVDTVVPSPYSTPVESTTEPCTNSNKCKAFLRGISDYIRFLRTPHLASLIVGCFFASVSHYSLLFLIPPLAVELGWSKIMASNIIAIVSVAELVVRSFIGILADRLGRKKVWITVFSSGCSFICGLVVCLNLSKLSFIAYAPMIGLFGGVFTPLIIPLTMDLVPLEMAGSAAGLFPLITSGGMTVGMPIIGAVFEMTSTYATGFLICVCCNGVTLFFLGVHVIGRFAKCKTSKEHRVEPVL</sequence>
<dbReference type="EMBL" id="AMQN01010978">
    <property type="status" value="NOT_ANNOTATED_CDS"/>
    <property type="molecule type" value="Genomic_DNA"/>
</dbReference>
<reference evidence="8" key="3">
    <citation type="submission" date="2015-06" db="UniProtKB">
        <authorList>
            <consortium name="EnsemblMetazoa"/>
        </authorList>
    </citation>
    <scope>IDENTIFICATION</scope>
</reference>
<evidence type="ECO:0000256" key="5">
    <source>
        <dbReference type="SAM" id="Phobius"/>
    </source>
</evidence>
<evidence type="ECO:0000256" key="2">
    <source>
        <dbReference type="ARBA" id="ARBA00022692"/>
    </source>
</evidence>
<dbReference type="PANTHER" id="PTHR11360">
    <property type="entry name" value="MONOCARBOXYLATE TRANSPORTER"/>
    <property type="match status" value="1"/>
</dbReference>
<evidence type="ECO:0000256" key="4">
    <source>
        <dbReference type="ARBA" id="ARBA00023136"/>
    </source>
</evidence>
<evidence type="ECO:0000256" key="3">
    <source>
        <dbReference type="ARBA" id="ARBA00022989"/>
    </source>
</evidence>
<dbReference type="InterPro" id="IPR011701">
    <property type="entry name" value="MFS"/>
</dbReference>
<evidence type="ECO:0000256" key="1">
    <source>
        <dbReference type="ARBA" id="ARBA00004141"/>
    </source>
</evidence>
<dbReference type="Pfam" id="PF07690">
    <property type="entry name" value="MFS_1"/>
    <property type="match status" value="2"/>
</dbReference>
<dbReference type="InterPro" id="IPR050327">
    <property type="entry name" value="Proton-linked_MCT"/>
</dbReference>
<dbReference type="HOGENOM" id="CLU_504570_0_0_1"/>
<dbReference type="PANTHER" id="PTHR11360:SF311">
    <property type="entry name" value="MAJOR FACILITATOR SUPERFAMILY (MFS) PROFILE DOMAIN-CONTAINING PROTEIN"/>
    <property type="match status" value="1"/>
</dbReference>
<dbReference type="InterPro" id="IPR005829">
    <property type="entry name" value="Sugar_transporter_CS"/>
</dbReference>
<gene>
    <name evidence="7" type="ORF">CAPTEDRAFT_199961</name>
</gene>
<evidence type="ECO:0000313" key="9">
    <source>
        <dbReference type="Proteomes" id="UP000014760"/>
    </source>
</evidence>
<comment type="subcellular location">
    <subcellularLocation>
        <location evidence="1">Membrane</location>
        <topology evidence="1">Multi-pass membrane protein</topology>
    </subcellularLocation>
</comment>
<evidence type="ECO:0000313" key="8">
    <source>
        <dbReference type="EnsemblMetazoa" id="CapteP199961"/>
    </source>
</evidence>
<proteinExistence type="predicted"/>
<evidence type="ECO:0000259" key="6">
    <source>
        <dbReference type="PROSITE" id="PS50850"/>
    </source>
</evidence>
<dbReference type="InterPro" id="IPR036259">
    <property type="entry name" value="MFS_trans_sf"/>
</dbReference>
<feature type="transmembrane region" description="Helical" evidence="5">
    <location>
        <begin position="438"/>
        <end position="459"/>
    </location>
</feature>
<feature type="transmembrane region" description="Helical" evidence="5">
    <location>
        <begin position="138"/>
        <end position="161"/>
    </location>
</feature>
<keyword evidence="4 5" id="KW-0472">Membrane</keyword>
<dbReference type="GO" id="GO:0022857">
    <property type="term" value="F:transmembrane transporter activity"/>
    <property type="evidence" value="ECO:0007669"/>
    <property type="project" value="InterPro"/>
</dbReference>
<feature type="transmembrane region" description="Helical" evidence="5">
    <location>
        <begin position="173"/>
        <end position="191"/>
    </location>
</feature>
<dbReference type="Proteomes" id="UP000014760">
    <property type="component" value="Unassembled WGS sequence"/>
</dbReference>
<dbReference type="PROSITE" id="PS50850">
    <property type="entry name" value="MFS"/>
    <property type="match status" value="1"/>
</dbReference>
<feature type="transmembrane region" description="Helical" evidence="5">
    <location>
        <begin position="471"/>
        <end position="493"/>
    </location>
</feature>
<dbReference type="InterPro" id="IPR020846">
    <property type="entry name" value="MFS_dom"/>
</dbReference>
<accession>R7U102</accession>
<dbReference type="EMBL" id="KB308607">
    <property type="protein sequence ID" value="ELT97306.1"/>
    <property type="molecule type" value="Genomic_DNA"/>
</dbReference>
<keyword evidence="9" id="KW-1185">Reference proteome</keyword>
<feature type="transmembrane region" description="Helical" evidence="5">
    <location>
        <begin position="114"/>
        <end position="132"/>
    </location>
</feature>
<feature type="transmembrane region" description="Helical" evidence="5">
    <location>
        <begin position="410"/>
        <end position="432"/>
    </location>
</feature>
<keyword evidence="3 5" id="KW-1133">Transmembrane helix</keyword>
<evidence type="ECO:0000313" key="7">
    <source>
        <dbReference type="EMBL" id="ELT97306.1"/>
    </source>
</evidence>
<dbReference type="Gene3D" id="1.20.1250.20">
    <property type="entry name" value="MFS general substrate transporter like domains"/>
    <property type="match status" value="2"/>
</dbReference>
<dbReference type="GO" id="GO:0016020">
    <property type="term" value="C:membrane"/>
    <property type="evidence" value="ECO:0007669"/>
    <property type="project" value="UniProtKB-SubCell"/>
</dbReference>
<protein>
    <recommendedName>
        <fullName evidence="6">Major facilitator superfamily (MFS) profile domain-containing protein</fullName>
    </recommendedName>
</protein>
<feature type="transmembrane region" description="Helical" evidence="5">
    <location>
        <begin position="203"/>
        <end position="224"/>
    </location>
</feature>
<feature type="transmembrane region" description="Helical" evidence="5">
    <location>
        <begin position="499"/>
        <end position="522"/>
    </location>
</feature>
<name>R7U102_CAPTE</name>
<feature type="transmembrane region" description="Helical" evidence="5">
    <location>
        <begin position="345"/>
        <end position="366"/>
    </location>
</feature>
<dbReference type="OMA" id="FVGLFWM"/>
<reference evidence="7 9" key="2">
    <citation type="journal article" date="2013" name="Nature">
        <title>Insights into bilaterian evolution from three spiralian genomes.</title>
        <authorList>
            <person name="Simakov O."/>
            <person name="Marletaz F."/>
            <person name="Cho S.J."/>
            <person name="Edsinger-Gonzales E."/>
            <person name="Havlak P."/>
            <person name="Hellsten U."/>
            <person name="Kuo D.H."/>
            <person name="Larsson T."/>
            <person name="Lv J."/>
            <person name="Arendt D."/>
            <person name="Savage R."/>
            <person name="Osoegawa K."/>
            <person name="de Jong P."/>
            <person name="Grimwood J."/>
            <person name="Chapman J.A."/>
            <person name="Shapiro H."/>
            <person name="Aerts A."/>
            <person name="Otillar R.P."/>
            <person name="Terry A.Y."/>
            <person name="Boore J.L."/>
            <person name="Grigoriev I.V."/>
            <person name="Lindberg D.R."/>
            <person name="Seaver E.C."/>
            <person name="Weisblat D.A."/>
            <person name="Putnam N.H."/>
            <person name="Rokhsar D.S."/>
        </authorList>
    </citation>
    <scope>NUCLEOTIDE SEQUENCE</scope>
    <source>
        <strain evidence="7 9">I ESC-2004</strain>
    </source>
</reference>
<keyword evidence="2 5" id="KW-0812">Transmembrane</keyword>
<dbReference type="OrthoDB" id="6499973at2759"/>
<feature type="domain" description="Major facilitator superfamily (MFS) profile" evidence="6">
    <location>
        <begin position="344"/>
        <end position="540"/>
    </location>
</feature>
<dbReference type="EnsemblMetazoa" id="CapteT199961">
    <property type="protein sequence ID" value="CapteP199961"/>
    <property type="gene ID" value="CapteG199961"/>
</dbReference>
<organism evidence="7">
    <name type="scientific">Capitella teleta</name>
    <name type="common">Polychaete worm</name>
    <dbReference type="NCBI Taxonomy" id="283909"/>
    <lineage>
        <taxon>Eukaryota</taxon>
        <taxon>Metazoa</taxon>
        <taxon>Spiralia</taxon>
        <taxon>Lophotrochozoa</taxon>
        <taxon>Annelida</taxon>
        <taxon>Polychaeta</taxon>
        <taxon>Sedentaria</taxon>
        <taxon>Scolecida</taxon>
        <taxon>Capitellidae</taxon>
        <taxon>Capitella</taxon>
    </lineage>
</organism>